<feature type="transmembrane region" description="Helical" evidence="6">
    <location>
        <begin position="6"/>
        <end position="23"/>
    </location>
</feature>
<dbReference type="EMBL" id="NDYN01000008">
    <property type="protein sequence ID" value="OUT07100.1"/>
    <property type="molecule type" value="Genomic_DNA"/>
</dbReference>
<evidence type="ECO:0000256" key="4">
    <source>
        <dbReference type="PROSITE-ProRule" id="PRU00433"/>
    </source>
</evidence>
<dbReference type="InterPro" id="IPR036909">
    <property type="entry name" value="Cyt_c-like_dom_sf"/>
</dbReference>
<organism evidence="8 9">
    <name type="scientific">Campylobacter concisus</name>
    <dbReference type="NCBI Taxonomy" id="199"/>
    <lineage>
        <taxon>Bacteria</taxon>
        <taxon>Pseudomonadati</taxon>
        <taxon>Campylobacterota</taxon>
        <taxon>Epsilonproteobacteria</taxon>
        <taxon>Campylobacterales</taxon>
        <taxon>Campylobacteraceae</taxon>
        <taxon>Campylobacter</taxon>
    </lineage>
</organism>
<evidence type="ECO:0000313" key="9">
    <source>
        <dbReference type="Proteomes" id="UP000196317"/>
    </source>
</evidence>
<evidence type="ECO:0000256" key="3">
    <source>
        <dbReference type="ARBA" id="ARBA00023004"/>
    </source>
</evidence>
<protein>
    <submittedName>
        <fullName evidence="8">Cytochrome C</fullName>
    </submittedName>
</protein>
<dbReference type="PROSITE" id="PS51007">
    <property type="entry name" value="CYTC"/>
    <property type="match status" value="1"/>
</dbReference>
<dbReference type="Proteomes" id="UP000196317">
    <property type="component" value="Unassembled WGS sequence"/>
</dbReference>
<keyword evidence="6" id="KW-1133">Transmembrane helix</keyword>
<feature type="domain" description="Cytochrome c" evidence="7">
    <location>
        <begin position="75"/>
        <end position="153"/>
    </location>
</feature>
<keyword evidence="2 4" id="KW-0479">Metal-binding</keyword>
<dbReference type="RefSeq" id="WP_087583648.1">
    <property type="nucleotide sequence ID" value="NZ_NDYN01000008.1"/>
</dbReference>
<proteinExistence type="predicted"/>
<dbReference type="Gene3D" id="1.10.760.10">
    <property type="entry name" value="Cytochrome c-like domain"/>
    <property type="match status" value="1"/>
</dbReference>
<feature type="compositionally biased region" description="Polar residues" evidence="5">
    <location>
        <begin position="42"/>
        <end position="52"/>
    </location>
</feature>
<name>A0A1Y5MES5_9BACT</name>
<comment type="caution">
    <text evidence="8">The sequence shown here is derived from an EMBL/GenBank/DDBJ whole genome shotgun (WGS) entry which is preliminary data.</text>
</comment>
<evidence type="ECO:0000256" key="1">
    <source>
        <dbReference type="ARBA" id="ARBA00022617"/>
    </source>
</evidence>
<evidence type="ECO:0000256" key="6">
    <source>
        <dbReference type="SAM" id="Phobius"/>
    </source>
</evidence>
<evidence type="ECO:0000256" key="2">
    <source>
        <dbReference type="ARBA" id="ARBA00022723"/>
    </source>
</evidence>
<dbReference type="AlphaFoldDB" id="A0A1Y5MES5"/>
<dbReference type="Pfam" id="PF00034">
    <property type="entry name" value="Cytochrom_C"/>
    <property type="match status" value="1"/>
</dbReference>
<keyword evidence="3 4" id="KW-0408">Iron</keyword>
<keyword evidence="6" id="KW-0472">Membrane</keyword>
<dbReference type="GO" id="GO:0046872">
    <property type="term" value="F:metal ion binding"/>
    <property type="evidence" value="ECO:0007669"/>
    <property type="project" value="UniProtKB-KW"/>
</dbReference>
<dbReference type="InterPro" id="IPR009056">
    <property type="entry name" value="Cyt_c-like_dom"/>
</dbReference>
<keyword evidence="6" id="KW-0812">Transmembrane</keyword>
<evidence type="ECO:0000259" key="7">
    <source>
        <dbReference type="PROSITE" id="PS51007"/>
    </source>
</evidence>
<evidence type="ECO:0000256" key="5">
    <source>
        <dbReference type="SAM" id="MobiDB-lite"/>
    </source>
</evidence>
<evidence type="ECO:0000313" key="8">
    <source>
        <dbReference type="EMBL" id="OUT07100.1"/>
    </source>
</evidence>
<gene>
    <name evidence="8" type="ORF">B9N65_09065</name>
</gene>
<accession>A0A1Y5MES5</accession>
<dbReference type="GO" id="GO:0020037">
    <property type="term" value="F:heme binding"/>
    <property type="evidence" value="ECO:0007669"/>
    <property type="project" value="InterPro"/>
</dbReference>
<reference evidence="8 9" key="1">
    <citation type="submission" date="2017-04" db="EMBL/GenBank/DDBJ databases">
        <title>Complete genome of Campylobacter concisus ATCC 33237T and draft genomes for an additional eight well characterized C. concisus strains.</title>
        <authorList>
            <person name="Cornelius A.J."/>
            <person name="Miller W.G."/>
            <person name="Lastovica A.J."/>
            <person name="On S.L."/>
            <person name="French N.P."/>
            <person name="Vandenberg O."/>
            <person name="Biggs P.J."/>
        </authorList>
    </citation>
    <scope>NUCLEOTIDE SEQUENCE [LARGE SCALE GENOMIC DNA]</scope>
    <source>
        <strain evidence="8 9">CCUG 19995</strain>
    </source>
</reference>
<keyword evidence="1 4" id="KW-0349">Heme</keyword>
<dbReference type="SUPFAM" id="SSF46626">
    <property type="entry name" value="Cytochrome c"/>
    <property type="match status" value="1"/>
</dbReference>
<sequence>MKIGKIITIILAVLICGIMVFMLSQTPPKKEKSAAKVATPKVEQNISKQQPKSSEEFASEDELKKVKELSLSVAKTQNEGVSRQYLTSCAPCHGANGKGIVAPDITHLSKEDLLKKLADYKAGKVQNTLMKGLLTNVSDSELNSLADEISKFKK</sequence>
<dbReference type="GO" id="GO:0009055">
    <property type="term" value="F:electron transfer activity"/>
    <property type="evidence" value="ECO:0007669"/>
    <property type="project" value="InterPro"/>
</dbReference>
<feature type="region of interest" description="Disordered" evidence="5">
    <location>
        <begin position="32"/>
        <end position="59"/>
    </location>
</feature>